<dbReference type="AlphaFoldDB" id="A0AAP2RB32"/>
<reference evidence="1 2" key="1">
    <citation type="submission" date="2017-11" db="EMBL/GenBank/DDBJ databases">
        <title>Isolation and Characterization of Family Methanocellaceae Species from Potential Methane Hydrate Area Offshore Southwestern Taiwan.</title>
        <authorList>
            <person name="Zhang W.-L."/>
            <person name="Chen W.-C."/>
            <person name="Lai M.-C."/>
            <person name="Chen S.-C."/>
        </authorList>
    </citation>
    <scope>NUCLEOTIDE SEQUENCE [LARGE SCALE GENOMIC DNA]</scope>
    <source>
        <strain evidence="1 2">CWC-04</strain>
    </source>
</reference>
<dbReference type="EMBL" id="PGCK01000002">
    <property type="protein sequence ID" value="MCD1294123.1"/>
    <property type="molecule type" value="Genomic_DNA"/>
</dbReference>
<accession>A0AAP2RB32</accession>
<evidence type="ECO:0000313" key="1">
    <source>
        <dbReference type="EMBL" id="MCD1294123.1"/>
    </source>
</evidence>
<organism evidence="1 2">
    <name type="scientific">Methanooceanicella nereidis</name>
    <dbReference type="NCBI Taxonomy" id="2052831"/>
    <lineage>
        <taxon>Archaea</taxon>
        <taxon>Methanobacteriati</taxon>
        <taxon>Methanobacteriota</taxon>
        <taxon>Stenosarchaea group</taxon>
        <taxon>Methanomicrobia</taxon>
        <taxon>Methanocellales</taxon>
        <taxon>Methanocellaceae</taxon>
        <taxon>Methanooceanicella</taxon>
    </lineage>
</organism>
<sequence>MILAGWIQMILFGHCIISTYKIKDHFSSQPAMITKTNKLMGLTTKQFFSSLSYKVKIQAH</sequence>
<protein>
    <submittedName>
        <fullName evidence="1">Uncharacterized protein</fullName>
    </submittedName>
</protein>
<name>A0AAP2RB32_9EURY</name>
<gene>
    <name evidence="1" type="ORF">CUJ83_03830</name>
</gene>
<dbReference type="Proteomes" id="UP001320159">
    <property type="component" value="Unassembled WGS sequence"/>
</dbReference>
<keyword evidence="2" id="KW-1185">Reference proteome</keyword>
<evidence type="ECO:0000313" key="2">
    <source>
        <dbReference type="Proteomes" id="UP001320159"/>
    </source>
</evidence>
<proteinExistence type="predicted"/>
<comment type="caution">
    <text evidence="1">The sequence shown here is derived from an EMBL/GenBank/DDBJ whole genome shotgun (WGS) entry which is preliminary data.</text>
</comment>